<keyword evidence="2" id="KW-1185">Reference proteome</keyword>
<organism evidence="1 2">
    <name type="scientific">Stephania cephalantha</name>
    <dbReference type="NCBI Taxonomy" id="152367"/>
    <lineage>
        <taxon>Eukaryota</taxon>
        <taxon>Viridiplantae</taxon>
        <taxon>Streptophyta</taxon>
        <taxon>Embryophyta</taxon>
        <taxon>Tracheophyta</taxon>
        <taxon>Spermatophyta</taxon>
        <taxon>Magnoliopsida</taxon>
        <taxon>Ranunculales</taxon>
        <taxon>Menispermaceae</taxon>
        <taxon>Menispermoideae</taxon>
        <taxon>Cissampelideae</taxon>
        <taxon>Stephania</taxon>
    </lineage>
</organism>
<proteinExistence type="predicted"/>
<comment type="caution">
    <text evidence="1">The sequence shown here is derived from an EMBL/GenBank/DDBJ whole genome shotgun (WGS) entry which is preliminary data.</text>
</comment>
<dbReference type="Proteomes" id="UP001419268">
    <property type="component" value="Unassembled WGS sequence"/>
</dbReference>
<name>A0AAP0K8X5_9MAGN</name>
<sequence length="55" mass="6300">MVPCSRVPLHVAKEQRRQINIHIEMPTEFFPVGQNMVSDVVVFRLAMHIDSLPVS</sequence>
<reference evidence="1 2" key="1">
    <citation type="submission" date="2024-01" db="EMBL/GenBank/DDBJ databases">
        <title>Genome assemblies of Stephania.</title>
        <authorList>
            <person name="Yang L."/>
        </authorList>
    </citation>
    <scope>NUCLEOTIDE SEQUENCE [LARGE SCALE GENOMIC DNA]</scope>
    <source>
        <strain evidence="1">JXDWG</strain>
        <tissue evidence="1">Leaf</tissue>
    </source>
</reference>
<protein>
    <submittedName>
        <fullName evidence="1">Uncharacterized protein</fullName>
    </submittedName>
</protein>
<dbReference type="AlphaFoldDB" id="A0AAP0K8X5"/>
<dbReference type="EMBL" id="JBBNAG010000003">
    <property type="protein sequence ID" value="KAK9147530.1"/>
    <property type="molecule type" value="Genomic_DNA"/>
</dbReference>
<evidence type="ECO:0000313" key="2">
    <source>
        <dbReference type="Proteomes" id="UP001419268"/>
    </source>
</evidence>
<evidence type="ECO:0000313" key="1">
    <source>
        <dbReference type="EMBL" id="KAK9147530.1"/>
    </source>
</evidence>
<gene>
    <name evidence="1" type="ORF">Scep_006287</name>
</gene>
<accession>A0AAP0K8X5</accession>